<dbReference type="OrthoDB" id="5597238at2759"/>
<evidence type="ECO:0000256" key="1">
    <source>
        <dbReference type="SAM" id="MobiDB-lite"/>
    </source>
</evidence>
<feature type="signal peptide" evidence="2">
    <location>
        <begin position="1"/>
        <end position="21"/>
    </location>
</feature>
<evidence type="ECO:0000313" key="3">
    <source>
        <dbReference type="EMBL" id="RHZ66124.1"/>
    </source>
</evidence>
<protein>
    <submittedName>
        <fullName evidence="3">Uncharacterized protein</fullName>
    </submittedName>
</protein>
<evidence type="ECO:0000313" key="4">
    <source>
        <dbReference type="Proteomes" id="UP000266861"/>
    </source>
</evidence>
<comment type="caution">
    <text evidence="3">The sequence shown here is derived from an EMBL/GenBank/DDBJ whole genome shotgun (WGS) entry which is preliminary data.</text>
</comment>
<keyword evidence="4" id="KW-1185">Reference proteome</keyword>
<sequence>MKNNSIIIFFAIFIFVNLVYGQSGSTTTSTATPSPNAIDQCIKTNCDASSDDYLDCHANCAGVPNPNPSNIDATNACLAKCNQTNADDYKSCQDKCFAIYYTAASTIATYTASAPTVESSLQTTPSSSSPSSSPSSSSPSSPSSRPSKFLKPLFIGLGIGLDFKVRTKHPLIFKLLMKKT</sequence>
<name>A0A397HY34_9GLOM</name>
<feature type="compositionally biased region" description="Low complexity" evidence="1">
    <location>
        <begin position="125"/>
        <end position="146"/>
    </location>
</feature>
<reference evidence="3 4" key="1">
    <citation type="submission" date="2018-08" db="EMBL/GenBank/DDBJ databases">
        <title>Genome and evolution of the arbuscular mycorrhizal fungus Diversispora epigaea (formerly Glomus versiforme) and its bacterial endosymbionts.</title>
        <authorList>
            <person name="Sun X."/>
            <person name="Fei Z."/>
            <person name="Harrison M."/>
        </authorList>
    </citation>
    <scope>NUCLEOTIDE SEQUENCE [LARGE SCALE GENOMIC DNA]</scope>
    <source>
        <strain evidence="3 4">IT104</strain>
    </source>
</reference>
<dbReference type="AlphaFoldDB" id="A0A397HY34"/>
<accession>A0A397HY34</accession>
<evidence type="ECO:0000256" key="2">
    <source>
        <dbReference type="SAM" id="SignalP"/>
    </source>
</evidence>
<feature type="region of interest" description="Disordered" evidence="1">
    <location>
        <begin position="119"/>
        <end position="146"/>
    </location>
</feature>
<organism evidence="3 4">
    <name type="scientific">Diversispora epigaea</name>
    <dbReference type="NCBI Taxonomy" id="1348612"/>
    <lineage>
        <taxon>Eukaryota</taxon>
        <taxon>Fungi</taxon>
        <taxon>Fungi incertae sedis</taxon>
        <taxon>Mucoromycota</taxon>
        <taxon>Glomeromycotina</taxon>
        <taxon>Glomeromycetes</taxon>
        <taxon>Diversisporales</taxon>
        <taxon>Diversisporaceae</taxon>
        <taxon>Diversispora</taxon>
    </lineage>
</organism>
<dbReference type="Proteomes" id="UP000266861">
    <property type="component" value="Unassembled WGS sequence"/>
</dbReference>
<proteinExistence type="predicted"/>
<keyword evidence="2" id="KW-0732">Signal</keyword>
<gene>
    <name evidence="3" type="ORF">Glove_309g147</name>
</gene>
<feature type="chain" id="PRO_5017308259" evidence="2">
    <location>
        <begin position="22"/>
        <end position="180"/>
    </location>
</feature>
<dbReference type="EMBL" id="PQFF01000283">
    <property type="protein sequence ID" value="RHZ66124.1"/>
    <property type="molecule type" value="Genomic_DNA"/>
</dbReference>